<dbReference type="InterPro" id="IPR052049">
    <property type="entry name" value="Electron_transfer_protein"/>
</dbReference>
<feature type="transmembrane region" description="Helical" evidence="7">
    <location>
        <begin position="15"/>
        <end position="37"/>
    </location>
</feature>
<evidence type="ECO:0008006" key="10">
    <source>
        <dbReference type="Google" id="ProtNLM"/>
    </source>
</evidence>
<feature type="transmembrane region" description="Helical" evidence="7">
    <location>
        <begin position="49"/>
        <end position="67"/>
    </location>
</feature>
<proteinExistence type="inferred from homology"/>
<keyword evidence="6 7" id="KW-0472">Membrane</keyword>
<dbReference type="STRING" id="1550241.MA03_03930"/>
<dbReference type="Pfam" id="PF03916">
    <property type="entry name" value="NrfD"/>
    <property type="match status" value="1"/>
</dbReference>
<feature type="transmembrane region" description="Helical" evidence="7">
    <location>
        <begin position="153"/>
        <end position="173"/>
    </location>
</feature>
<dbReference type="AlphaFoldDB" id="A0A0F7FI53"/>
<keyword evidence="3" id="KW-1003">Cell membrane</keyword>
<dbReference type="InterPro" id="IPR005614">
    <property type="entry name" value="NrfD-like"/>
</dbReference>
<dbReference type="HOGENOM" id="CLU_989092_0_0_2"/>
<feature type="transmembrane region" description="Helical" evidence="7">
    <location>
        <begin position="225"/>
        <end position="247"/>
    </location>
</feature>
<dbReference type="EMBL" id="CP009961">
    <property type="protein sequence ID" value="AKG38603.1"/>
    <property type="molecule type" value="Genomic_DNA"/>
</dbReference>
<dbReference type="PANTHER" id="PTHR34856:SF2">
    <property type="entry name" value="PROTEIN NRFD"/>
    <property type="match status" value="1"/>
</dbReference>
<keyword evidence="4 7" id="KW-0812">Transmembrane</keyword>
<name>A0A0F7FI53_9CREN</name>
<dbReference type="PATRIC" id="fig|1550241.5.peg.837"/>
<feature type="transmembrane region" description="Helical" evidence="7">
    <location>
        <begin position="254"/>
        <end position="276"/>
    </location>
</feature>
<protein>
    <recommendedName>
        <fullName evidence="10">Polysulfide reductase</fullName>
    </recommendedName>
</protein>
<evidence type="ECO:0000256" key="3">
    <source>
        <dbReference type="ARBA" id="ARBA00022475"/>
    </source>
</evidence>
<evidence type="ECO:0000313" key="9">
    <source>
        <dbReference type="Proteomes" id="UP000067434"/>
    </source>
</evidence>
<evidence type="ECO:0000313" key="8">
    <source>
        <dbReference type="EMBL" id="AKG38603.1"/>
    </source>
</evidence>
<dbReference type="PANTHER" id="PTHR34856">
    <property type="entry name" value="PROTEIN NRFD"/>
    <property type="match status" value="1"/>
</dbReference>
<dbReference type="GO" id="GO:0005886">
    <property type="term" value="C:plasma membrane"/>
    <property type="evidence" value="ECO:0007669"/>
    <property type="project" value="UniProtKB-SubCell"/>
</dbReference>
<comment type="similarity">
    <text evidence="2">Belongs to the NrfD family.</text>
</comment>
<accession>A0A0F7FI53</accession>
<feature type="transmembrane region" description="Helical" evidence="7">
    <location>
        <begin position="185"/>
        <end position="205"/>
    </location>
</feature>
<dbReference type="Gene3D" id="1.20.1630.10">
    <property type="entry name" value="Formate dehydrogenase/DMSO reductase domain"/>
    <property type="match status" value="1"/>
</dbReference>
<evidence type="ECO:0000256" key="7">
    <source>
        <dbReference type="SAM" id="Phobius"/>
    </source>
</evidence>
<comment type="subcellular location">
    <subcellularLocation>
        <location evidence="1">Cell membrane</location>
        <topology evidence="1">Multi-pass membrane protein</topology>
    </subcellularLocation>
</comment>
<reference evidence="8 9" key="1">
    <citation type="journal article" date="2015" name="Stand. Genomic Sci.">
        <title>Complete genome sequence of and proposal of Thermofilum uzonense sp. nov. a novel hyperthermophilic crenarchaeon and emended description of the genus Thermofilum.</title>
        <authorList>
            <person name="Toshchakov S.V."/>
            <person name="Korzhenkov A.A."/>
            <person name="Samarov N.I."/>
            <person name="Mazunin I.O."/>
            <person name="Mozhey O.I."/>
            <person name="Shmyr I.S."/>
            <person name="Derbikova K.S."/>
            <person name="Taranov E.A."/>
            <person name="Dominova I.N."/>
            <person name="Bonch-Osmolovskaya E.A."/>
            <person name="Patrushev M.V."/>
            <person name="Podosokorskaya O.A."/>
            <person name="Kublanov I.V."/>
        </authorList>
    </citation>
    <scope>NUCLEOTIDE SEQUENCE [LARGE SCALE GENOMIC DNA]</scope>
    <source>
        <strain evidence="8 9">1807-2</strain>
    </source>
</reference>
<evidence type="ECO:0000256" key="4">
    <source>
        <dbReference type="ARBA" id="ARBA00022692"/>
    </source>
</evidence>
<keyword evidence="9" id="KW-1185">Reference proteome</keyword>
<dbReference type="KEGG" id="thf:MA03_03930"/>
<evidence type="ECO:0000256" key="1">
    <source>
        <dbReference type="ARBA" id="ARBA00004651"/>
    </source>
</evidence>
<feature type="transmembrane region" description="Helical" evidence="7">
    <location>
        <begin position="87"/>
        <end position="108"/>
    </location>
</feature>
<keyword evidence="5 7" id="KW-1133">Transmembrane helix</keyword>
<feature type="transmembrane region" description="Helical" evidence="7">
    <location>
        <begin position="120"/>
        <end position="141"/>
    </location>
</feature>
<evidence type="ECO:0000256" key="5">
    <source>
        <dbReference type="ARBA" id="ARBA00022989"/>
    </source>
</evidence>
<gene>
    <name evidence="8" type="ORF">MA03_03930</name>
</gene>
<sequence length="284" mass="30990">MIGVIEVQHAWDIRIVLDLTLGGMGVATFIYAFLSYLKGEKEFSLKAAFAGMASLVLGLLILVTHLGKPEAAIYTMISPNLYSVMTWGVFFNILALVFGGLFALPAVVKLPYSSNEKIMTTLGAIGSIFSFLVMSYTGTLLARSSIHLWRSPATPLLFILLSLSSGAGLYFLVSHTLKKEAPPILLDFSALTTLLALVTTTLYILLADISSEAYKFSVHLMLTEFLPVTLLLYLVGYAAPLVLYLLYKGKPSKTLLISIALLLILQSLLARLLLVYTGAMELPW</sequence>
<dbReference type="Proteomes" id="UP000067434">
    <property type="component" value="Chromosome"/>
</dbReference>
<evidence type="ECO:0000256" key="2">
    <source>
        <dbReference type="ARBA" id="ARBA00008929"/>
    </source>
</evidence>
<organism evidence="8 9">
    <name type="scientific">Infirmifilum uzonense</name>
    <dbReference type="NCBI Taxonomy" id="1550241"/>
    <lineage>
        <taxon>Archaea</taxon>
        <taxon>Thermoproteota</taxon>
        <taxon>Thermoprotei</taxon>
        <taxon>Thermofilales</taxon>
        <taxon>Thermofilaceae</taxon>
        <taxon>Infirmifilum</taxon>
    </lineage>
</organism>
<evidence type="ECO:0000256" key="6">
    <source>
        <dbReference type="ARBA" id="ARBA00023136"/>
    </source>
</evidence>